<organism evidence="1 2">
    <name type="scientific">Moniliophthora roreri (strain MCA 2997)</name>
    <name type="common">Cocoa frosty pod rot fungus</name>
    <name type="synonym">Crinipellis roreri</name>
    <dbReference type="NCBI Taxonomy" id="1381753"/>
    <lineage>
        <taxon>Eukaryota</taxon>
        <taxon>Fungi</taxon>
        <taxon>Dikarya</taxon>
        <taxon>Basidiomycota</taxon>
        <taxon>Agaricomycotina</taxon>
        <taxon>Agaricomycetes</taxon>
        <taxon>Agaricomycetidae</taxon>
        <taxon>Agaricales</taxon>
        <taxon>Marasmiineae</taxon>
        <taxon>Marasmiaceae</taxon>
        <taxon>Moniliophthora</taxon>
    </lineage>
</organism>
<dbReference type="OrthoDB" id="2149705at2759"/>
<keyword evidence="2" id="KW-1185">Reference proteome</keyword>
<evidence type="ECO:0000313" key="2">
    <source>
        <dbReference type="Proteomes" id="UP000017559"/>
    </source>
</evidence>
<dbReference type="EMBL" id="AWSO01000158">
    <property type="protein sequence ID" value="ESK94000.1"/>
    <property type="molecule type" value="Genomic_DNA"/>
</dbReference>
<protein>
    <submittedName>
        <fullName evidence="1">Uncharacterized protein</fullName>
    </submittedName>
</protein>
<dbReference type="InterPro" id="IPR001412">
    <property type="entry name" value="aa-tRNA-synth_I_CS"/>
</dbReference>
<comment type="caution">
    <text evidence="1">The sequence shown here is derived from an EMBL/GenBank/DDBJ whole genome shotgun (WGS) entry which is preliminary data.</text>
</comment>
<reference evidence="1 2" key="1">
    <citation type="journal article" date="2014" name="BMC Genomics">
        <title>Genome and secretome analysis of the hemibiotrophic fungal pathogen, Moniliophthora roreri, which causes frosty pod rot disease of cacao: mechanisms of the biotrophic and necrotrophic phases.</title>
        <authorList>
            <person name="Meinhardt L.W."/>
            <person name="Costa G.G.L."/>
            <person name="Thomazella D.P.T."/>
            <person name="Teixeira P.J.P.L."/>
            <person name="Carazzolle M.F."/>
            <person name="Schuster S.C."/>
            <person name="Carlson J.E."/>
            <person name="Guiltinan M.J."/>
            <person name="Mieczkowski P."/>
            <person name="Farmer A."/>
            <person name="Ramaraj T."/>
            <person name="Crozier J."/>
            <person name="Davis R.E."/>
            <person name="Shao J."/>
            <person name="Melnick R.L."/>
            <person name="Pereira G.A.G."/>
            <person name="Bailey B.A."/>
        </authorList>
    </citation>
    <scope>NUCLEOTIDE SEQUENCE [LARGE SCALE GENOMIC DNA]</scope>
    <source>
        <strain evidence="1 2">MCA 2997</strain>
    </source>
</reference>
<dbReference type="PROSITE" id="PS00178">
    <property type="entry name" value="AA_TRNA_LIGASE_I"/>
    <property type="match status" value="1"/>
</dbReference>
<accession>V2XNA8</accession>
<dbReference type="GO" id="GO:0006418">
    <property type="term" value="P:tRNA aminoacylation for protein translation"/>
    <property type="evidence" value="ECO:0007669"/>
    <property type="project" value="InterPro"/>
</dbReference>
<dbReference type="Proteomes" id="UP000017559">
    <property type="component" value="Unassembled WGS sequence"/>
</dbReference>
<dbReference type="GO" id="GO:0005524">
    <property type="term" value="F:ATP binding"/>
    <property type="evidence" value="ECO:0007669"/>
    <property type="project" value="InterPro"/>
</dbReference>
<dbReference type="GO" id="GO:0004812">
    <property type="term" value="F:aminoacyl-tRNA ligase activity"/>
    <property type="evidence" value="ECO:0007669"/>
    <property type="project" value="InterPro"/>
</dbReference>
<dbReference type="KEGG" id="mrr:Moror_12894"/>
<sequence length="158" mass="17457">MLERLSLVVNGVAQQESPKLIIHMGAQPNNSPHAGTILAFACATLLARNLAAFHRETIGSKLRVAVHLDLVDTAPDSSKQEIVDGVVYQRSHRSTLSMNTFMPDYNELMCILAETASDEEIEFRITRQEDLLRCPTVKTARGYNQGSRSNGSDVKSEE</sequence>
<evidence type="ECO:0000313" key="1">
    <source>
        <dbReference type="EMBL" id="ESK94000.1"/>
    </source>
</evidence>
<dbReference type="HOGENOM" id="CLU_1669830_0_0_1"/>
<gene>
    <name evidence="1" type="ORF">Moror_12894</name>
</gene>
<proteinExistence type="predicted"/>
<name>V2XNA8_MONRO</name>
<dbReference type="AlphaFoldDB" id="V2XNA8"/>